<evidence type="ECO:0000313" key="4">
    <source>
        <dbReference type="Proteomes" id="UP000605846"/>
    </source>
</evidence>
<sequence length="333" mass="37043">MTRNSQAIVQSLEIQLNLLSDQSTRDRFLKKKAFETVKKEAFDNTTDWTIDDATELFDKLNPSLLSCTESNIEGIREQAVILLRGFVTRTNGSTTSALLECARQRLTKEPTEEIRASWLLLVRSLVEKATLTTADAEICLDIIQLAVSDPFPEAQKESAHLLIALAQKQTNCVKYAGERTVKMMIGLLLHKHAPVRSLAIKAIEAVLVISSQGMSQLFEYDEVNDRPPVIPALVYDTSASVRSALIIAMGHIFTTWAPLDRYTYADRMLPVLFAATADELLVDTSKEILKKVDAVCIQDMVESGILEASEEKEGQGNEDKFPVRRLAANDQNS</sequence>
<dbReference type="Gene3D" id="1.25.10.10">
    <property type="entry name" value="Leucine-rich Repeat Variant"/>
    <property type="match status" value="1"/>
</dbReference>
<feature type="region of interest" description="Disordered" evidence="1">
    <location>
        <begin position="308"/>
        <end position="333"/>
    </location>
</feature>
<dbReference type="EMBL" id="JABAYA010000003">
    <property type="protein sequence ID" value="KAF7732271.1"/>
    <property type="molecule type" value="Genomic_DNA"/>
</dbReference>
<proteinExistence type="predicted"/>
<comment type="caution">
    <text evidence="3">The sequence shown here is derived from an EMBL/GenBank/DDBJ whole genome shotgun (WGS) entry which is preliminary data.</text>
</comment>
<dbReference type="PANTHER" id="PTHR16216">
    <property type="entry name" value="DYNEIN ASSEMBLY FACTOR 5, AXONEMAL"/>
    <property type="match status" value="1"/>
</dbReference>
<keyword evidence="4" id="KW-1185">Reference proteome</keyword>
<dbReference type="InterPro" id="IPR052623">
    <property type="entry name" value="DAAF5"/>
</dbReference>
<reference evidence="3" key="1">
    <citation type="submission" date="2020-01" db="EMBL/GenBank/DDBJ databases">
        <title>Genome Sequencing of Three Apophysomyces-Like Fungal Strains Confirms a Novel Fungal Genus in the Mucoromycota with divergent Burkholderia-like Endosymbiotic Bacteria.</title>
        <authorList>
            <person name="Stajich J.E."/>
            <person name="Macias A.M."/>
            <person name="Carter-House D."/>
            <person name="Lovett B."/>
            <person name="Kasson L.R."/>
            <person name="Berry K."/>
            <person name="Grigoriev I."/>
            <person name="Chang Y."/>
            <person name="Spatafora J."/>
            <person name="Kasson M.T."/>
        </authorList>
    </citation>
    <scope>NUCLEOTIDE SEQUENCE</scope>
    <source>
        <strain evidence="3">NRRL A-21654</strain>
    </source>
</reference>
<feature type="compositionally biased region" description="Basic and acidic residues" evidence="1">
    <location>
        <begin position="309"/>
        <end position="322"/>
    </location>
</feature>
<dbReference type="InterPro" id="IPR057978">
    <property type="entry name" value="TPR_DAAF5"/>
</dbReference>
<evidence type="ECO:0000259" key="2">
    <source>
        <dbReference type="Pfam" id="PF25757"/>
    </source>
</evidence>
<organism evidence="3 4">
    <name type="scientific">Apophysomyces ossiformis</name>
    <dbReference type="NCBI Taxonomy" id="679940"/>
    <lineage>
        <taxon>Eukaryota</taxon>
        <taxon>Fungi</taxon>
        <taxon>Fungi incertae sedis</taxon>
        <taxon>Mucoromycota</taxon>
        <taxon>Mucoromycotina</taxon>
        <taxon>Mucoromycetes</taxon>
        <taxon>Mucorales</taxon>
        <taxon>Mucorineae</taxon>
        <taxon>Mucoraceae</taxon>
        <taxon>Apophysomyces</taxon>
    </lineage>
</organism>
<accession>A0A8H7BZI8</accession>
<evidence type="ECO:0000313" key="3">
    <source>
        <dbReference type="EMBL" id="KAF7732271.1"/>
    </source>
</evidence>
<dbReference type="AlphaFoldDB" id="A0A8H7BZI8"/>
<evidence type="ECO:0000256" key="1">
    <source>
        <dbReference type="SAM" id="MobiDB-lite"/>
    </source>
</evidence>
<dbReference type="OrthoDB" id="413572at2759"/>
<dbReference type="InterPro" id="IPR011989">
    <property type="entry name" value="ARM-like"/>
</dbReference>
<dbReference type="SUPFAM" id="SSF48371">
    <property type="entry name" value="ARM repeat"/>
    <property type="match status" value="1"/>
</dbReference>
<dbReference type="InterPro" id="IPR016024">
    <property type="entry name" value="ARM-type_fold"/>
</dbReference>
<dbReference type="Proteomes" id="UP000605846">
    <property type="component" value="Unassembled WGS sequence"/>
</dbReference>
<name>A0A8H7BZI8_9FUNG</name>
<dbReference type="Pfam" id="PF25757">
    <property type="entry name" value="TPR_DNAAF5"/>
    <property type="match status" value="1"/>
</dbReference>
<dbReference type="PANTHER" id="PTHR16216:SF2">
    <property type="entry name" value="DYNEIN AXONEMAL ASSEMBLY FACTOR 5"/>
    <property type="match status" value="1"/>
</dbReference>
<gene>
    <name evidence="3" type="primary">HEATR2</name>
    <name evidence="3" type="ORF">EC973_005166</name>
</gene>
<protein>
    <submittedName>
        <fullName evidence="3">HEAT repeat-containing protein 2</fullName>
    </submittedName>
</protein>
<feature type="domain" description="Dynein axonemal assembly factor 5 TPR repeats" evidence="2">
    <location>
        <begin position="25"/>
        <end position="280"/>
    </location>
</feature>